<dbReference type="InterPro" id="IPR007612">
    <property type="entry name" value="LOR"/>
</dbReference>
<sequence>MKLLFKQRLFSWLDSYDIYNEYGETAFTVEGKLAWGHKLEILDPAGRHLGTVKEEVLTFLPRFALYLGEEYIGQIKKEFTFFKPSFTLDCRDWQISGNWLEWDYQVTDGQGRTVMTASKELFHWTDTYVMDIARDEDALLCLMIVLAIDAAKCSGGD</sequence>
<keyword evidence="3" id="KW-1185">Reference proteome</keyword>
<dbReference type="Gene3D" id="2.40.160.200">
    <property type="entry name" value="LURP1-related"/>
    <property type="match status" value="1"/>
</dbReference>
<dbReference type="RefSeq" id="WP_087185024.1">
    <property type="nucleotide sequence ID" value="NZ_JAUDCL010000003.1"/>
</dbReference>
<reference evidence="2 3" key="3">
    <citation type="submission" date="2023-06" db="EMBL/GenBank/DDBJ databases">
        <authorList>
            <person name="Zeman M."/>
            <person name="Kubasova T."/>
            <person name="Jahodarova E."/>
            <person name="Nykrynova M."/>
            <person name="Rychlik I."/>
        </authorList>
    </citation>
    <scope>NUCLEOTIDE SEQUENCE [LARGE SCALE GENOMIC DNA]</scope>
    <source>
        <strain evidence="2 3">ET340</strain>
    </source>
</reference>
<dbReference type="Proteomes" id="UP001529380">
    <property type="component" value="Unassembled WGS sequence"/>
</dbReference>
<comment type="similarity">
    <text evidence="1">Belongs to the LOR family.</text>
</comment>
<accession>A0ABT7UMQ0</accession>
<comment type="caution">
    <text evidence="2">The sequence shown here is derived from an EMBL/GenBank/DDBJ whole genome shotgun (WGS) entry which is preliminary data.</text>
</comment>
<evidence type="ECO:0000256" key="1">
    <source>
        <dbReference type="ARBA" id="ARBA00005437"/>
    </source>
</evidence>
<dbReference type="Pfam" id="PF04525">
    <property type="entry name" value="LOR"/>
    <property type="match status" value="1"/>
</dbReference>
<dbReference type="InterPro" id="IPR038595">
    <property type="entry name" value="LOR_sf"/>
</dbReference>
<proteinExistence type="inferred from homology"/>
<protein>
    <submittedName>
        <fullName evidence="2">LURP-one-related family protein</fullName>
    </submittedName>
</protein>
<reference evidence="2 3" key="2">
    <citation type="submission" date="2023-06" db="EMBL/GenBank/DDBJ databases">
        <title>Identification and characterization of horizontal gene transfer across gut microbiota members of farm animals based on homology search.</title>
        <authorList>
            <person name="Schwarzerova J."/>
            <person name="Nykrynova M."/>
            <person name="Jureckova K."/>
            <person name="Cejkova D."/>
            <person name="Rychlik I."/>
        </authorList>
    </citation>
    <scope>NUCLEOTIDE SEQUENCE [LARGE SCALE GENOMIC DNA]</scope>
    <source>
        <strain evidence="2 3">ET340</strain>
    </source>
</reference>
<dbReference type="SUPFAM" id="SSF54518">
    <property type="entry name" value="Tubby C-terminal domain-like"/>
    <property type="match status" value="1"/>
</dbReference>
<dbReference type="EMBL" id="JAUDCL010000003">
    <property type="protein sequence ID" value="MDM8200167.1"/>
    <property type="molecule type" value="Genomic_DNA"/>
</dbReference>
<organism evidence="2 3">
    <name type="scientific">Allofournierella massiliensis</name>
    <dbReference type="NCBI Taxonomy" id="1650663"/>
    <lineage>
        <taxon>Bacteria</taxon>
        <taxon>Bacillati</taxon>
        <taxon>Bacillota</taxon>
        <taxon>Clostridia</taxon>
        <taxon>Eubacteriales</taxon>
        <taxon>Oscillospiraceae</taxon>
        <taxon>Allofournierella</taxon>
    </lineage>
</organism>
<evidence type="ECO:0000313" key="3">
    <source>
        <dbReference type="Proteomes" id="UP001529380"/>
    </source>
</evidence>
<name>A0ABT7UMQ0_9FIRM</name>
<dbReference type="InterPro" id="IPR025659">
    <property type="entry name" value="Tubby-like_C"/>
</dbReference>
<gene>
    <name evidence="2" type="ORF">QUW08_02490</name>
</gene>
<reference evidence="3" key="1">
    <citation type="submission" date="2023-06" db="EMBL/GenBank/DDBJ databases">
        <title>Identification and characterization of horizontal gene transfer across gut microbiota members of farm animals based on homology search.</title>
        <authorList>
            <person name="Zeman M."/>
            <person name="Kubasova T."/>
            <person name="Jahodarova E."/>
            <person name="Nykrynova M."/>
            <person name="Rychlik I."/>
        </authorList>
    </citation>
    <scope>NUCLEOTIDE SEQUENCE [LARGE SCALE GENOMIC DNA]</scope>
    <source>
        <strain evidence="3">ET340</strain>
    </source>
</reference>
<evidence type="ECO:0000313" key="2">
    <source>
        <dbReference type="EMBL" id="MDM8200167.1"/>
    </source>
</evidence>